<dbReference type="Gene3D" id="1.10.443.10">
    <property type="entry name" value="Intergrase catalytic core"/>
    <property type="match status" value="1"/>
</dbReference>
<keyword evidence="6" id="KW-1185">Reference proteome</keyword>
<dbReference type="Pfam" id="PF00589">
    <property type="entry name" value="Phage_integrase"/>
    <property type="match status" value="1"/>
</dbReference>
<dbReference type="InterPro" id="IPR013762">
    <property type="entry name" value="Integrase-like_cat_sf"/>
</dbReference>
<protein>
    <submittedName>
        <fullName evidence="5">Tyrosine-type recombinase/integrase</fullName>
    </submittedName>
</protein>
<evidence type="ECO:0000256" key="2">
    <source>
        <dbReference type="ARBA" id="ARBA00023172"/>
    </source>
</evidence>
<evidence type="ECO:0000256" key="1">
    <source>
        <dbReference type="ARBA" id="ARBA00022908"/>
    </source>
</evidence>
<organism evidence="5 6">
    <name type="scientific">Bradyrhizobium zhengyangense</name>
    <dbReference type="NCBI Taxonomy" id="2911009"/>
    <lineage>
        <taxon>Bacteria</taxon>
        <taxon>Pseudomonadati</taxon>
        <taxon>Pseudomonadota</taxon>
        <taxon>Alphaproteobacteria</taxon>
        <taxon>Hyphomicrobiales</taxon>
        <taxon>Nitrobacteraceae</taxon>
        <taxon>Bradyrhizobium</taxon>
    </lineage>
</organism>
<dbReference type="InterPro" id="IPR050090">
    <property type="entry name" value="Tyrosine_recombinase_XerCD"/>
</dbReference>
<comment type="caution">
    <text evidence="5">The sequence shown here is derived from an EMBL/GenBank/DDBJ whole genome shotgun (WGS) entry which is preliminary data.</text>
</comment>
<keyword evidence="2" id="KW-0233">DNA recombination</keyword>
<evidence type="ECO:0000313" key="5">
    <source>
        <dbReference type="EMBL" id="MCG2673343.1"/>
    </source>
</evidence>
<dbReference type="InterPro" id="IPR002104">
    <property type="entry name" value="Integrase_catalytic"/>
</dbReference>
<feature type="region of interest" description="Disordered" evidence="3">
    <location>
        <begin position="362"/>
        <end position="382"/>
    </location>
</feature>
<keyword evidence="1" id="KW-0229">DNA integration</keyword>
<evidence type="ECO:0000313" key="6">
    <source>
        <dbReference type="Proteomes" id="UP001139012"/>
    </source>
</evidence>
<dbReference type="InterPro" id="IPR011010">
    <property type="entry name" value="DNA_brk_join_enz"/>
</dbReference>
<sequence length="382" mass="42247">MPRPSKGARLSLYKAKGRNAMWTIRDGQRTIGTGCAEGERGEAERKLAEYIVSKHDPRAGRCGGDPNKIKVADALSVYMEEKIATSARPKAGIAMIENLGEFFGERTIGELNGSLQRAYAAQRGSQSAARRELETMAAAINHHIRDMVGGVQTLFRPVLPDAAPARERWLTVNEAARLVLAAWRKREVRDGKETGRYTSRHIARFILVALYTGTRAGAICSAALIPTIGRGHINLETGQFRRLAYGKKQSNKRQPTVDLHPKLLGHIRRWQRLGISTTAVVEHQGTPVQRVSKGWDKVVEKAGLASDIKELKVVPHTMRHTAISWMLRNGVAIDKVSDYCGVSIQIIKKVYGHHIPGGFDSVIASHRSGRTSATDTQQKRMR</sequence>
<evidence type="ECO:0000259" key="4">
    <source>
        <dbReference type="PROSITE" id="PS51898"/>
    </source>
</evidence>
<gene>
    <name evidence="5" type="ORF">L6637_41445</name>
</gene>
<dbReference type="PROSITE" id="PS51898">
    <property type="entry name" value="TYR_RECOMBINASE"/>
    <property type="match status" value="1"/>
</dbReference>
<dbReference type="PANTHER" id="PTHR30349">
    <property type="entry name" value="PHAGE INTEGRASE-RELATED"/>
    <property type="match status" value="1"/>
</dbReference>
<reference evidence="5" key="1">
    <citation type="submission" date="2022-01" db="EMBL/GenBank/DDBJ databases">
        <title>Genome sequnece data of strain Bradyrhizobium sp. nov.</title>
        <authorList>
            <person name="Zhang J."/>
        </authorList>
    </citation>
    <scope>NUCLEOTIDE SEQUENCE</scope>
    <source>
        <strain evidence="5">WYCCWR 12774</strain>
    </source>
</reference>
<dbReference type="EMBL" id="JAKLUA010000047">
    <property type="protein sequence ID" value="MCG2673343.1"/>
    <property type="molecule type" value="Genomic_DNA"/>
</dbReference>
<dbReference type="RefSeq" id="WP_237874358.1">
    <property type="nucleotide sequence ID" value="NZ_JAKLUA010000047.1"/>
</dbReference>
<feature type="domain" description="Tyr recombinase" evidence="4">
    <location>
        <begin position="165"/>
        <end position="364"/>
    </location>
</feature>
<dbReference type="SUPFAM" id="SSF56349">
    <property type="entry name" value="DNA breaking-rejoining enzymes"/>
    <property type="match status" value="1"/>
</dbReference>
<evidence type="ECO:0000256" key="3">
    <source>
        <dbReference type="SAM" id="MobiDB-lite"/>
    </source>
</evidence>
<dbReference type="PANTHER" id="PTHR30349:SF88">
    <property type="entry name" value="BLL1584 PROTEIN"/>
    <property type="match status" value="1"/>
</dbReference>
<name>A0ABS9M2T9_9BRAD</name>
<proteinExistence type="predicted"/>
<dbReference type="Proteomes" id="UP001139012">
    <property type="component" value="Unassembled WGS sequence"/>
</dbReference>
<accession>A0ABS9M2T9</accession>